<reference evidence="1 2" key="1">
    <citation type="submission" date="2016-05" db="EMBL/GenBank/DDBJ databases">
        <title>Diversity and Homogeneity among Thermoacidophilic Verrucomicrobia Methanotrophs Linked with Geographical Origin.</title>
        <authorList>
            <person name="Erikstad H.-A."/>
            <person name="Smestad N.B."/>
            <person name="Ceballos R.M."/>
            <person name="Birkeland N.-K."/>
        </authorList>
    </citation>
    <scope>NUCLEOTIDE SEQUENCE [LARGE SCALE GENOMIC DNA]</scope>
    <source>
        <strain evidence="1 2">Phi</strain>
    </source>
</reference>
<gene>
    <name evidence="1" type="ORF">A7Q10_08750</name>
</gene>
<evidence type="ECO:0000313" key="1">
    <source>
        <dbReference type="EMBL" id="TFE68031.1"/>
    </source>
</evidence>
<evidence type="ECO:0000313" key="2">
    <source>
        <dbReference type="Proteomes" id="UP000297713"/>
    </source>
</evidence>
<dbReference type="Proteomes" id="UP000297713">
    <property type="component" value="Unassembled WGS sequence"/>
</dbReference>
<dbReference type="EMBL" id="LXQC01000144">
    <property type="protein sequence ID" value="TFE68031.1"/>
    <property type="molecule type" value="Genomic_DNA"/>
</dbReference>
<comment type="caution">
    <text evidence="1">The sequence shown here is derived from an EMBL/GenBank/DDBJ whole genome shotgun (WGS) entry which is preliminary data.</text>
</comment>
<dbReference type="InterPro" id="IPR029063">
    <property type="entry name" value="SAM-dependent_MTases_sf"/>
</dbReference>
<evidence type="ECO:0008006" key="3">
    <source>
        <dbReference type="Google" id="ProtNLM"/>
    </source>
</evidence>
<organism evidence="1 2">
    <name type="scientific">Methylacidiphilum caldifontis</name>
    <dbReference type="NCBI Taxonomy" id="2795386"/>
    <lineage>
        <taxon>Bacteria</taxon>
        <taxon>Pseudomonadati</taxon>
        <taxon>Verrucomicrobiota</taxon>
        <taxon>Methylacidiphilae</taxon>
        <taxon>Methylacidiphilales</taxon>
        <taxon>Methylacidiphilaceae</taxon>
        <taxon>Methylacidiphilum (ex Ratnadevi et al. 2023)</taxon>
    </lineage>
</organism>
<proteinExistence type="predicted"/>
<keyword evidence="2" id="KW-1185">Reference proteome</keyword>
<protein>
    <recommendedName>
        <fullName evidence="3">Methyltransferase</fullName>
    </recommendedName>
</protein>
<accession>A0A4Y8PAW9</accession>
<dbReference type="AlphaFoldDB" id="A0A4Y8PAW9"/>
<dbReference type="SUPFAM" id="SSF53335">
    <property type="entry name" value="S-adenosyl-L-methionine-dependent methyltransferases"/>
    <property type="match status" value="1"/>
</dbReference>
<dbReference type="Pfam" id="PF13578">
    <property type="entry name" value="Methyltransf_24"/>
    <property type="match status" value="1"/>
</dbReference>
<dbReference type="Gene3D" id="3.40.50.150">
    <property type="entry name" value="Vaccinia Virus protein VP39"/>
    <property type="match status" value="1"/>
</dbReference>
<sequence length="270" mass="31249">MEVEDWYSYGATLEPQWKYDEGGHPLITALLESKLPIFEQYLIEWKNFIADFLLISPVPPSDNLSPFWHNRWFDSLDAISLFGMIAQQKPKIFLEIGSGYSTRFAYGAKKAYSPRTKIMTIDPEPRTAVEQLADETFRSTLQSCPLYLFEQLEGGDILFLDGSHRVLQGSDVTVFFLEILPALKPGVIIHLHDIFWPEDYPKDWSKRYYSEQYLLGSLLLFAQEKFEILFASHFVSKQAKLVKIFAELWESPKLNGLKPLGGSFWFRKKS</sequence>
<name>A0A4Y8PAW9_9BACT</name>